<protein>
    <submittedName>
        <fullName evidence="1">Uncharacterized protein</fullName>
    </submittedName>
</protein>
<dbReference type="RefSeq" id="WP_087553304.1">
    <property type="nucleotide sequence ID" value="NZ_CP033133.1"/>
</dbReference>
<reference evidence="1 2" key="1">
    <citation type="submission" date="2018-10" db="EMBL/GenBank/DDBJ databases">
        <title>The complete genome of Acinetobacter wuhouensis strain WCHAW010062.</title>
        <authorList>
            <person name="Hu Y."/>
            <person name="Long H."/>
            <person name="Feng Y."/>
            <person name="Zong Z."/>
        </authorList>
    </citation>
    <scope>NUCLEOTIDE SEQUENCE [LARGE SCALE GENOMIC DNA]</scope>
    <source>
        <strain evidence="1 2">WCHAW010062</strain>
    </source>
</reference>
<evidence type="ECO:0000313" key="2">
    <source>
        <dbReference type="Proteomes" id="UP000279962"/>
    </source>
</evidence>
<organism evidence="1 2">
    <name type="scientific">Acinetobacter wuhouensis</name>
    <dbReference type="NCBI Taxonomy" id="1879050"/>
    <lineage>
        <taxon>Bacteria</taxon>
        <taxon>Pseudomonadati</taxon>
        <taxon>Pseudomonadota</taxon>
        <taxon>Gammaproteobacteria</taxon>
        <taxon>Moraxellales</taxon>
        <taxon>Moraxellaceae</taxon>
        <taxon>Acinetobacter</taxon>
    </lineage>
</organism>
<name>A0A3G2T0C4_9GAMM</name>
<dbReference type="EMBL" id="CP033133">
    <property type="protein sequence ID" value="AYO53613.1"/>
    <property type="molecule type" value="Genomic_DNA"/>
</dbReference>
<dbReference type="AlphaFoldDB" id="A0A3G2T0C4"/>
<dbReference type="Proteomes" id="UP000279962">
    <property type="component" value="Chromosome"/>
</dbReference>
<gene>
    <name evidence="1" type="ORF">CDG68_08175</name>
</gene>
<sequence>MKIITFSVIVLFLSNIVYAKSNLENSIIGNGEKIIHLKNIEYVKGKSYNYHDYDWNIDDKYRVIRKNNELIGAYNIDKSTPTGEIGVMYMTKYIKDIQLARSIIKKGKVDFSHYMLECNKEFSKQTLKRNKYTQFNEFEDDSSPIEISKNYAIYKDLELICKHTYIDNTNGIREIWKNQN</sequence>
<proteinExistence type="predicted"/>
<accession>A0A3G2T0C4</accession>
<evidence type="ECO:0000313" key="1">
    <source>
        <dbReference type="EMBL" id="AYO53613.1"/>
    </source>
</evidence>